<proteinExistence type="predicted"/>
<accession>A0A223V361</accession>
<dbReference type="EMBL" id="CP022957">
    <property type="protein sequence ID" value="ASV29844.1"/>
    <property type="molecule type" value="Genomic_DNA"/>
</dbReference>
<dbReference type="RefSeq" id="WP_094996467.1">
    <property type="nucleotide sequence ID" value="NZ_BMJL01000009.1"/>
</dbReference>
<keyword evidence="2" id="KW-1185">Reference proteome</keyword>
<sequence length="99" mass="11877">MGYDIKKSLSEWIEQALQEYGLVIACLIIGMLIGWYGKLLFADRKYNKQIQKRFDEKDERIAQLNFIVHEKLNKITVPQADKDFFRRVKRFFKKFASKK</sequence>
<gene>
    <name evidence="1" type="ORF">CJ263_06210</name>
</gene>
<name>A0A223V361_9FLAO</name>
<reference evidence="1 2" key="1">
    <citation type="submission" date="2017-08" db="EMBL/GenBank/DDBJ databases">
        <title>The complete genome sequence of Maribacter sp. B1, isolated from deep-sea sediment.</title>
        <authorList>
            <person name="Wu Y.-H."/>
            <person name="Cheng H."/>
            <person name="Xu X.-W."/>
        </authorList>
    </citation>
    <scope>NUCLEOTIDE SEQUENCE [LARGE SCALE GENOMIC DNA]</scope>
    <source>
        <strain evidence="1 2">B1</strain>
    </source>
</reference>
<protein>
    <submittedName>
        <fullName evidence="1">Uncharacterized protein</fullName>
    </submittedName>
</protein>
<dbReference type="OrthoDB" id="9979497at2"/>
<evidence type="ECO:0000313" key="2">
    <source>
        <dbReference type="Proteomes" id="UP000215244"/>
    </source>
</evidence>
<dbReference type="AlphaFoldDB" id="A0A223V361"/>
<evidence type="ECO:0000313" key="1">
    <source>
        <dbReference type="EMBL" id="ASV29844.1"/>
    </source>
</evidence>
<organism evidence="1 2">
    <name type="scientific">Maribacter cobaltidurans</name>
    <dbReference type="NCBI Taxonomy" id="1178778"/>
    <lineage>
        <taxon>Bacteria</taxon>
        <taxon>Pseudomonadati</taxon>
        <taxon>Bacteroidota</taxon>
        <taxon>Flavobacteriia</taxon>
        <taxon>Flavobacteriales</taxon>
        <taxon>Flavobacteriaceae</taxon>
        <taxon>Maribacter</taxon>
    </lineage>
</organism>
<dbReference type="Proteomes" id="UP000215244">
    <property type="component" value="Chromosome"/>
</dbReference>
<dbReference type="KEGG" id="marb:CJ263_06210"/>